<evidence type="ECO:0000256" key="1">
    <source>
        <dbReference type="ARBA" id="ARBA00012513"/>
    </source>
</evidence>
<evidence type="ECO:0000256" key="6">
    <source>
        <dbReference type="ARBA" id="ARBA00022840"/>
    </source>
</evidence>
<sequence length="543" mass="58842">MTGSGTQLGKYRILDKLGAGGMADVYRAEDDQLGRQVALKILPPEFARDEERVRRFEKEVRAAAQLHHPHIVTLFEVGEENGIHFYAMALLPGGDLKQQIVVGINPKQALEWIKALASALDFAHRKGFVHRDIKPENILFDEEQRPLLTDLGIAKAVGSGTKMTGTGMSIGTPHYMSPEQARGKQVDGRSDLYSLGIVLYEMLTGRVPYDAEDTLAVAYSHVNDPLPQLPAALGKLQPLLDRLLAKEPEERFAGAGDLAAAIDQLLAGKKLEQEPARKTQVLKAEKAAPAGKGGGLKWAVGGALLAVLVVGGFLLLNGGMGKKPVFAGGGGAVTPASRLKAAPTKAVALARLVAQPANLSRDDAILQVAGKPKKAKISPLDRLRQQASEALAQKRLTLPEDDSAMGYFRKMLGYDGGRQEAISGLTGIARRYLDWARMALDKDKFDKCKTYLIRFDQVSEILARADRDTVGPLKKERDAISRDRVARLTVPNKTETAPTGVASLWQRAIGQHSKGTTGEVPVSSTDNSLQQEWQRAIQQHSSK</sequence>
<name>A0A2K2H5R3_9BACT</name>
<dbReference type="OrthoDB" id="9801841at2"/>
<accession>A0A2K2H5R3</accession>
<dbReference type="SUPFAM" id="SSF56112">
    <property type="entry name" value="Protein kinase-like (PK-like)"/>
    <property type="match status" value="1"/>
</dbReference>
<keyword evidence="5" id="KW-0418">Kinase</keyword>
<evidence type="ECO:0000256" key="5">
    <source>
        <dbReference type="ARBA" id="ARBA00022777"/>
    </source>
</evidence>
<keyword evidence="3" id="KW-0808">Transferase</keyword>
<protein>
    <recommendedName>
        <fullName evidence="1">non-specific serine/threonine protein kinase</fullName>
        <ecNumber evidence="1">2.7.11.1</ecNumber>
    </recommendedName>
</protein>
<dbReference type="PROSITE" id="PS00108">
    <property type="entry name" value="PROTEIN_KINASE_ST"/>
    <property type="match status" value="1"/>
</dbReference>
<keyword evidence="2" id="KW-0723">Serine/threonine-protein kinase</keyword>
<dbReference type="PROSITE" id="PS50011">
    <property type="entry name" value="PROTEIN_KINASE_DOM"/>
    <property type="match status" value="1"/>
</dbReference>
<dbReference type="CDD" id="cd14014">
    <property type="entry name" value="STKc_PknB_like"/>
    <property type="match status" value="1"/>
</dbReference>
<organism evidence="10 11">
    <name type="scientific">Geothermobacter hydrogeniphilus</name>
    <dbReference type="NCBI Taxonomy" id="1969733"/>
    <lineage>
        <taxon>Bacteria</taxon>
        <taxon>Pseudomonadati</taxon>
        <taxon>Thermodesulfobacteriota</taxon>
        <taxon>Desulfuromonadia</taxon>
        <taxon>Desulfuromonadales</taxon>
        <taxon>Geothermobacteraceae</taxon>
        <taxon>Geothermobacter</taxon>
    </lineage>
</organism>
<dbReference type="FunFam" id="1.10.510.10:FF:000021">
    <property type="entry name" value="Serine/threonine protein kinase"/>
    <property type="match status" value="1"/>
</dbReference>
<dbReference type="SMART" id="SM00220">
    <property type="entry name" value="S_TKc"/>
    <property type="match status" value="1"/>
</dbReference>
<gene>
    <name evidence="10" type="ORF">C2E25_17010</name>
</gene>
<dbReference type="AlphaFoldDB" id="A0A2K2H5R3"/>
<keyword evidence="6 7" id="KW-0067">ATP-binding</keyword>
<feature type="region of interest" description="Disordered" evidence="8">
    <location>
        <begin position="512"/>
        <end position="543"/>
    </location>
</feature>
<dbReference type="GO" id="GO:0005524">
    <property type="term" value="F:ATP binding"/>
    <property type="evidence" value="ECO:0007669"/>
    <property type="project" value="UniProtKB-UniRule"/>
</dbReference>
<dbReference type="PANTHER" id="PTHR43289:SF6">
    <property type="entry name" value="SERINE_THREONINE-PROTEIN KINASE NEKL-3"/>
    <property type="match status" value="1"/>
</dbReference>
<keyword evidence="4 7" id="KW-0547">Nucleotide-binding</keyword>
<dbReference type="EC" id="2.7.11.1" evidence="1"/>
<evidence type="ECO:0000256" key="8">
    <source>
        <dbReference type="SAM" id="MobiDB-lite"/>
    </source>
</evidence>
<dbReference type="Pfam" id="PF00069">
    <property type="entry name" value="Pkinase"/>
    <property type="match status" value="1"/>
</dbReference>
<evidence type="ECO:0000259" key="9">
    <source>
        <dbReference type="PROSITE" id="PS50011"/>
    </source>
</evidence>
<dbReference type="InterPro" id="IPR017441">
    <property type="entry name" value="Protein_kinase_ATP_BS"/>
</dbReference>
<dbReference type="Gene3D" id="1.10.510.10">
    <property type="entry name" value="Transferase(Phosphotransferase) domain 1"/>
    <property type="match status" value="1"/>
</dbReference>
<feature type="domain" description="Protein kinase" evidence="9">
    <location>
        <begin position="11"/>
        <end position="266"/>
    </location>
</feature>
<proteinExistence type="predicted"/>
<dbReference type="PROSITE" id="PS00107">
    <property type="entry name" value="PROTEIN_KINASE_ATP"/>
    <property type="match status" value="1"/>
</dbReference>
<comment type="caution">
    <text evidence="10">The sequence shown here is derived from an EMBL/GenBank/DDBJ whole genome shotgun (WGS) entry which is preliminary data.</text>
</comment>
<evidence type="ECO:0000256" key="3">
    <source>
        <dbReference type="ARBA" id="ARBA00022679"/>
    </source>
</evidence>
<dbReference type="Proteomes" id="UP000236340">
    <property type="component" value="Unassembled WGS sequence"/>
</dbReference>
<dbReference type="PANTHER" id="PTHR43289">
    <property type="entry name" value="MITOGEN-ACTIVATED PROTEIN KINASE KINASE KINASE 20-RELATED"/>
    <property type="match status" value="1"/>
</dbReference>
<feature type="binding site" evidence="7">
    <location>
        <position position="40"/>
    </location>
    <ligand>
        <name>ATP</name>
        <dbReference type="ChEBI" id="CHEBI:30616"/>
    </ligand>
</feature>
<evidence type="ECO:0000256" key="4">
    <source>
        <dbReference type="ARBA" id="ARBA00022741"/>
    </source>
</evidence>
<evidence type="ECO:0000313" key="11">
    <source>
        <dbReference type="Proteomes" id="UP000236340"/>
    </source>
</evidence>
<dbReference type="InterPro" id="IPR000719">
    <property type="entry name" value="Prot_kinase_dom"/>
</dbReference>
<dbReference type="RefSeq" id="WP_103116907.1">
    <property type="nucleotide sequence ID" value="NZ_PPFX01000068.1"/>
</dbReference>
<evidence type="ECO:0000256" key="7">
    <source>
        <dbReference type="PROSITE-ProRule" id="PRU10141"/>
    </source>
</evidence>
<feature type="compositionally biased region" description="Polar residues" evidence="8">
    <location>
        <begin position="522"/>
        <end position="543"/>
    </location>
</feature>
<dbReference type="InterPro" id="IPR011009">
    <property type="entry name" value="Kinase-like_dom_sf"/>
</dbReference>
<dbReference type="Gene3D" id="3.30.200.20">
    <property type="entry name" value="Phosphorylase Kinase, domain 1"/>
    <property type="match status" value="1"/>
</dbReference>
<evidence type="ECO:0000313" key="10">
    <source>
        <dbReference type="EMBL" id="PNU18563.1"/>
    </source>
</evidence>
<evidence type="ECO:0000256" key="2">
    <source>
        <dbReference type="ARBA" id="ARBA00022527"/>
    </source>
</evidence>
<reference evidence="10 11" key="1">
    <citation type="journal article" date="2018" name="Genome Announc.">
        <title>Genome Sequence of Geothermobacter sp. HR-1 Iron Reducer from the Loihi Seamount.</title>
        <authorList>
            <person name="Smith H."/>
            <person name="Abuyen K."/>
            <person name="Tremblay J."/>
            <person name="Savalia P."/>
            <person name="Perez-Rodriguez I."/>
            <person name="Emerson D."/>
            <person name="Tully B."/>
            <person name="Amend J."/>
        </authorList>
    </citation>
    <scope>NUCLEOTIDE SEQUENCE [LARGE SCALE GENOMIC DNA]</scope>
    <source>
        <strain evidence="10 11">HR-1</strain>
    </source>
</reference>
<dbReference type="InterPro" id="IPR008271">
    <property type="entry name" value="Ser/Thr_kinase_AS"/>
</dbReference>
<dbReference type="GO" id="GO:0004674">
    <property type="term" value="F:protein serine/threonine kinase activity"/>
    <property type="evidence" value="ECO:0007669"/>
    <property type="project" value="UniProtKB-KW"/>
</dbReference>
<dbReference type="EMBL" id="PPFX01000068">
    <property type="protein sequence ID" value="PNU18563.1"/>
    <property type="molecule type" value="Genomic_DNA"/>
</dbReference>